<dbReference type="EMBL" id="JBBWWR010000011">
    <property type="protein sequence ID" value="KAK8959532.1"/>
    <property type="molecule type" value="Genomic_DNA"/>
</dbReference>
<accession>A0ABR2M5U1</accession>
<comment type="caution">
    <text evidence="1">The sequence shown here is derived from an EMBL/GenBank/DDBJ whole genome shotgun (WGS) entry which is preliminary data.</text>
</comment>
<evidence type="ECO:0000313" key="1">
    <source>
        <dbReference type="EMBL" id="KAK8959532.1"/>
    </source>
</evidence>
<gene>
    <name evidence="1" type="ORF">KSP40_PGU002577</name>
</gene>
<proteinExistence type="predicted"/>
<dbReference type="Proteomes" id="UP001412067">
    <property type="component" value="Unassembled WGS sequence"/>
</dbReference>
<keyword evidence="2" id="KW-1185">Reference proteome</keyword>
<evidence type="ECO:0000313" key="2">
    <source>
        <dbReference type="Proteomes" id="UP001412067"/>
    </source>
</evidence>
<sequence length="154" mass="17639">MASQFANEFRWHLVGLFACCAVETHRSFENNLRLAWLMSKTTFSQFRCFYKIPVRCYISRSTAEAGLGFFAPQPIARMIFSFDFRHESHGHLLRPPLSIFFFTLSSSSASFTAGAKGGENLPRSDIDLLEFPLNREYLEAEFFFFGAFGYGLVK</sequence>
<protein>
    <submittedName>
        <fullName evidence="1">Uncharacterized protein</fullName>
    </submittedName>
</protein>
<organism evidence="1 2">
    <name type="scientific">Platanthera guangdongensis</name>
    <dbReference type="NCBI Taxonomy" id="2320717"/>
    <lineage>
        <taxon>Eukaryota</taxon>
        <taxon>Viridiplantae</taxon>
        <taxon>Streptophyta</taxon>
        <taxon>Embryophyta</taxon>
        <taxon>Tracheophyta</taxon>
        <taxon>Spermatophyta</taxon>
        <taxon>Magnoliopsida</taxon>
        <taxon>Liliopsida</taxon>
        <taxon>Asparagales</taxon>
        <taxon>Orchidaceae</taxon>
        <taxon>Orchidoideae</taxon>
        <taxon>Orchideae</taxon>
        <taxon>Orchidinae</taxon>
        <taxon>Platanthera</taxon>
    </lineage>
</organism>
<name>A0ABR2M5U1_9ASPA</name>
<reference evidence="1 2" key="1">
    <citation type="journal article" date="2022" name="Nat. Plants">
        <title>Genomes of leafy and leafless Platanthera orchids illuminate the evolution of mycoheterotrophy.</title>
        <authorList>
            <person name="Li M.H."/>
            <person name="Liu K.W."/>
            <person name="Li Z."/>
            <person name="Lu H.C."/>
            <person name="Ye Q.L."/>
            <person name="Zhang D."/>
            <person name="Wang J.Y."/>
            <person name="Li Y.F."/>
            <person name="Zhong Z.M."/>
            <person name="Liu X."/>
            <person name="Yu X."/>
            <person name="Liu D.K."/>
            <person name="Tu X.D."/>
            <person name="Liu B."/>
            <person name="Hao Y."/>
            <person name="Liao X.Y."/>
            <person name="Jiang Y.T."/>
            <person name="Sun W.H."/>
            <person name="Chen J."/>
            <person name="Chen Y.Q."/>
            <person name="Ai Y."/>
            <person name="Zhai J.W."/>
            <person name="Wu S.S."/>
            <person name="Zhou Z."/>
            <person name="Hsiao Y.Y."/>
            <person name="Wu W.L."/>
            <person name="Chen Y.Y."/>
            <person name="Lin Y.F."/>
            <person name="Hsu J.L."/>
            <person name="Li C.Y."/>
            <person name="Wang Z.W."/>
            <person name="Zhao X."/>
            <person name="Zhong W.Y."/>
            <person name="Ma X.K."/>
            <person name="Ma L."/>
            <person name="Huang J."/>
            <person name="Chen G.Z."/>
            <person name="Huang M.Z."/>
            <person name="Huang L."/>
            <person name="Peng D.H."/>
            <person name="Luo Y.B."/>
            <person name="Zou S.Q."/>
            <person name="Chen S.P."/>
            <person name="Lan S."/>
            <person name="Tsai W.C."/>
            <person name="Van de Peer Y."/>
            <person name="Liu Z.J."/>
        </authorList>
    </citation>
    <scope>NUCLEOTIDE SEQUENCE [LARGE SCALE GENOMIC DNA]</scope>
    <source>
        <strain evidence="1">Lor288</strain>
    </source>
</reference>